<dbReference type="PANTHER" id="PTHR30481">
    <property type="entry name" value="DNA ADENINE METHYLASE"/>
    <property type="match status" value="1"/>
</dbReference>
<reference evidence="7 8" key="1">
    <citation type="submission" date="2023-07" db="EMBL/GenBank/DDBJ databases">
        <title>Genomic Encyclopedia of Type Strains, Phase IV (KMG-IV): sequencing the most valuable type-strain genomes for metagenomic binning, comparative biology and taxonomic classification.</title>
        <authorList>
            <person name="Goeker M."/>
        </authorList>
    </citation>
    <scope>NUCLEOTIDE SEQUENCE [LARGE SCALE GENOMIC DNA]</scope>
    <source>
        <strain evidence="7 8">DSM 23837</strain>
    </source>
</reference>
<evidence type="ECO:0000313" key="7">
    <source>
        <dbReference type="EMBL" id="MDQ0177180.1"/>
    </source>
</evidence>
<dbReference type="Pfam" id="PF02086">
    <property type="entry name" value="MethyltransfD12"/>
    <property type="match status" value="1"/>
</dbReference>
<keyword evidence="3 7" id="KW-0489">Methyltransferase</keyword>
<organism evidence="7 8">
    <name type="scientific">Bacillus chungangensis</name>
    <dbReference type="NCBI Taxonomy" id="587633"/>
    <lineage>
        <taxon>Bacteria</taxon>
        <taxon>Bacillati</taxon>
        <taxon>Bacillota</taxon>
        <taxon>Bacilli</taxon>
        <taxon>Bacillales</taxon>
        <taxon>Bacillaceae</taxon>
        <taxon>Bacillus</taxon>
    </lineage>
</organism>
<evidence type="ECO:0000256" key="1">
    <source>
        <dbReference type="ARBA" id="ARBA00006594"/>
    </source>
</evidence>
<dbReference type="EC" id="2.1.1.72" evidence="2"/>
<gene>
    <name evidence="7" type="ORF">J2S08_003059</name>
</gene>
<protein>
    <recommendedName>
        <fullName evidence="2">site-specific DNA-methyltransferase (adenine-specific)</fullName>
        <ecNumber evidence="2">2.1.1.72</ecNumber>
    </recommendedName>
</protein>
<comment type="catalytic activity">
    <reaction evidence="6">
        <text>a 2'-deoxyadenosine in DNA + S-adenosyl-L-methionine = an N(6)-methyl-2'-deoxyadenosine in DNA + S-adenosyl-L-homocysteine + H(+)</text>
        <dbReference type="Rhea" id="RHEA:15197"/>
        <dbReference type="Rhea" id="RHEA-COMP:12418"/>
        <dbReference type="Rhea" id="RHEA-COMP:12419"/>
        <dbReference type="ChEBI" id="CHEBI:15378"/>
        <dbReference type="ChEBI" id="CHEBI:57856"/>
        <dbReference type="ChEBI" id="CHEBI:59789"/>
        <dbReference type="ChEBI" id="CHEBI:90615"/>
        <dbReference type="ChEBI" id="CHEBI:90616"/>
        <dbReference type="EC" id="2.1.1.72"/>
    </reaction>
</comment>
<comment type="similarity">
    <text evidence="1">Belongs to the N(4)/N(6)-methyltransferase family.</text>
</comment>
<sequence length="285" mass="33299">MAAIDRIHSPLRYPGSKSKVLKRFVPYFIPHQEYREPFLGSGSIFFGKPKVSFNWLNDKDHSVAAFFQIVRDEPEKLKERIKQCRPTIDLWKKMKASTPSTSLEIAFMFLFFNRTNFSGIISANPIGGLQQSSKYKIDCRWNPDLLCQRIDDCSKKLQDTTITALDYRAIVEADGDDVFIILDPPYYTKGKQLYKEFMTMKEHQELSELLKVCKHPFLLTIDNCEETRSLYSWAHFINQEEWYYSITSQRENVGSELFISNFSLSDFDENRYVKMAPLKKSTSLL</sequence>
<dbReference type="EMBL" id="JAUSTT010000019">
    <property type="protein sequence ID" value="MDQ0177180.1"/>
    <property type="molecule type" value="Genomic_DNA"/>
</dbReference>
<keyword evidence="8" id="KW-1185">Reference proteome</keyword>
<dbReference type="GO" id="GO:0009007">
    <property type="term" value="F:site-specific DNA-methyltransferase (adenine-specific) activity"/>
    <property type="evidence" value="ECO:0007669"/>
    <property type="project" value="UniProtKB-EC"/>
</dbReference>
<dbReference type="GO" id="GO:0032259">
    <property type="term" value="P:methylation"/>
    <property type="evidence" value="ECO:0007669"/>
    <property type="project" value="UniProtKB-KW"/>
</dbReference>
<dbReference type="PIRSF" id="PIRSF000398">
    <property type="entry name" value="M_m6A_EcoRV"/>
    <property type="match status" value="1"/>
</dbReference>
<dbReference type="PANTHER" id="PTHR30481:SF2">
    <property type="entry name" value="SITE-SPECIFIC DNA-METHYLTRANSFERASE (ADENINE-SPECIFIC)"/>
    <property type="match status" value="1"/>
</dbReference>
<dbReference type="InterPro" id="IPR012263">
    <property type="entry name" value="M_m6A_EcoRV"/>
</dbReference>
<dbReference type="InterPro" id="IPR012327">
    <property type="entry name" value="MeTrfase_D12"/>
</dbReference>
<dbReference type="Gene3D" id="3.40.50.150">
    <property type="entry name" value="Vaccinia Virus protein VP39"/>
    <property type="match status" value="1"/>
</dbReference>
<evidence type="ECO:0000256" key="6">
    <source>
        <dbReference type="ARBA" id="ARBA00047942"/>
    </source>
</evidence>
<evidence type="ECO:0000256" key="3">
    <source>
        <dbReference type="ARBA" id="ARBA00022603"/>
    </source>
</evidence>
<evidence type="ECO:0000256" key="5">
    <source>
        <dbReference type="ARBA" id="ARBA00022691"/>
    </source>
</evidence>
<name>A0ABT9WWR1_9BACI</name>
<dbReference type="InterPro" id="IPR023095">
    <property type="entry name" value="Ade_MeTrfase_dom_2"/>
</dbReference>
<evidence type="ECO:0000313" key="8">
    <source>
        <dbReference type="Proteomes" id="UP001223586"/>
    </source>
</evidence>
<accession>A0ABT9WWR1</accession>
<proteinExistence type="inferred from homology"/>
<dbReference type="PRINTS" id="PR00505">
    <property type="entry name" value="D12N6MTFRASE"/>
</dbReference>
<dbReference type="Proteomes" id="UP001223586">
    <property type="component" value="Unassembled WGS sequence"/>
</dbReference>
<comment type="caution">
    <text evidence="7">The sequence shown here is derived from an EMBL/GenBank/DDBJ whole genome shotgun (WGS) entry which is preliminary data.</text>
</comment>
<dbReference type="RefSeq" id="WP_307230956.1">
    <property type="nucleotide sequence ID" value="NZ_JAUSTT010000019.1"/>
</dbReference>
<dbReference type="InterPro" id="IPR029063">
    <property type="entry name" value="SAM-dependent_MTases_sf"/>
</dbReference>
<evidence type="ECO:0000256" key="4">
    <source>
        <dbReference type="ARBA" id="ARBA00022679"/>
    </source>
</evidence>
<dbReference type="SUPFAM" id="SSF53335">
    <property type="entry name" value="S-adenosyl-L-methionine-dependent methyltransferases"/>
    <property type="match status" value="1"/>
</dbReference>
<evidence type="ECO:0000256" key="2">
    <source>
        <dbReference type="ARBA" id="ARBA00011900"/>
    </source>
</evidence>
<dbReference type="Gene3D" id="1.10.1020.10">
    <property type="entry name" value="Adenine-specific Methyltransferase, Domain 2"/>
    <property type="match status" value="1"/>
</dbReference>
<keyword evidence="4 7" id="KW-0808">Transferase</keyword>
<keyword evidence="5" id="KW-0949">S-adenosyl-L-methionine</keyword>